<comment type="caution">
    <text evidence="1">The sequence shown here is derived from an EMBL/GenBank/DDBJ whole genome shotgun (WGS) entry which is preliminary data.</text>
</comment>
<gene>
    <name evidence="1" type="ORF">lacNasYZ03_00470</name>
</gene>
<evidence type="ECO:0008006" key="3">
    <source>
        <dbReference type="Google" id="ProtNLM"/>
    </source>
</evidence>
<organism evidence="1 2">
    <name type="scientific">Lactobacillus nasalidis</name>
    <dbReference type="NCBI Taxonomy" id="2797258"/>
    <lineage>
        <taxon>Bacteria</taxon>
        <taxon>Bacillati</taxon>
        <taxon>Bacillota</taxon>
        <taxon>Bacilli</taxon>
        <taxon>Lactobacillales</taxon>
        <taxon>Lactobacillaceae</taxon>
        <taxon>Lactobacillus</taxon>
    </lineage>
</organism>
<name>A0ABQ3W4V6_9LACO</name>
<sequence length="70" mass="8270">MVLDDQSTRTEFEANCAAFQKCLETPDAPSISVGIEWCPDSHYLQEAVEQADRRMQRQKNDFYKSHKRYR</sequence>
<dbReference type="Proteomes" id="UP000616547">
    <property type="component" value="Unassembled WGS sequence"/>
</dbReference>
<protein>
    <recommendedName>
        <fullName evidence="3">Diguanylate cyclase</fullName>
    </recommendedName>
</protein>
<dbReference type="EMBL" id="BOCI01000015">
    <property type="protein sequence ID" value="GHW00360.1"/>
    <property type="molecule type" value="Genomic_DNA"/>
</dbReference>
<evidence type="ECO:0000313" key="2">
    <source>
        <dbReference type="Proteomes" id="UP000616547"/>
    </source>
</evidence>
<evidence type="ECO:0000313" key="1">
    <source>
        <dbReference type="EMBL" id="GHW00360.1"/>
    </source>
</evidence>
<accession>A0ABQ3W4V6</accession>
<keyword evidence="2" id="KW-1185">Reference proteome</keyword>
<proteinExistence type="predicted"/>
<reference evidence="2" key="1">
    <citation type="submission" date="2021-01" db="EMBL/GenBank/DDBJ databases">
        <title>Draft genome sequence of Nasalis larvatus strain YZ03.</title>
        <authorList>
            <person name="Suzuki-Hashido N."/>
            <person name="Tsuchida S."/>
            <person name="Hayakawa T."/>
        </authorList>
    </citation>
    <scope>NUCLEOTIDE SEQUENCE [LARGE SCALE GENOMIC DNA]</scope>
    <source>
        <strain evidence="2">YZ03</strain>
    </source>
</reference>